<dbReference type="InterPro" id="IPR037237">
    <property type="entry name" value="IlvD/EDD_N"/>
</dbReference>
<keyword evidence="6 9" id="KW-0311">Gluconate utilization</keyword>
<dbReference type="PROSITE" id="PS00886">
    <property type="entry name" value="ILVD_EDD_1"/>
    <property type="match status" value="1"/>
</dbReference>
<evidence type="ECO:0000256" key="4">
    <source>
        <dbReference type="ARBA" id="ARBA00023004"/>
    </source>
</evidence>
<dbReference type="Pfam" id="PF24877">
    <property type="entry name" value="ILV_EDD_C"/>
    <property type="match status" value="1"/>
</dbReference>
<keyword evidence="4 9" id="KW-0408">Iron</keyword>
<dbReference type="SUPFAM" id="SSF143975">
    <property type="entry name" value="IlvD/EDD N-terminal domain-like"/>
    <property type="match status" value="1"/>
</dbReference>
<dbReference type="InterPro" id="IPR020558">
    <property type="entry name" value="DiOHA_6PGluconate_deHydtase_CS"/>
</dbReference>
<gene>
    <name evidence="9" type="primary">edd</name>
    <name evidence="13" type="ORF">C6P61_03640</name>
</gene>
<evidence type="ECO:0000313" key="13">
    <source>
        <dbReference type="EMBL" id="PRD69893.1"/>
    </source>
</evidence>
<dbReference type="GO" id="GO:0009255">
    <property type="term" value="P:Entner-Doudoroff pathway through 6-phosphogluconate"/>
    <property type="evidence" value="ECO:0007669"/>
    <property type="project" value="UniProtKB-UniRule"/>
</dbReference>
<dbReference type="GO" id="GO:0051539">
    <property type="term" value="F:4 iron, 4 sulfur cluster binding"/>
    <property type="evidence" value="ECO:0007669"/>
    <property type="project" value="UniProtKB-UniRule"/>
</dbReference>
<name>A0A2S9KHG6_9BURK</name>
<dbReference type="RefSeq" id="WP_105728579.1">
    <property type="nucleotide sequence ID" value="NZ_PVLR01000009.1"/>
</dbReference>
<dbReference type="InterPro" id="IPR042096">
    <property type="entry name" value="Dihydro-acid_dehy_C"/>
</dbReference>
<dbReference type="EC" id="4.2.1.12" evidence="9 10"/>
<comment type="similarity">
    <text evidence="1 9">Belongs to the IlvD/Edd family.</text>
</comment>
<dbReference type="OrthoDB" id="9807077at2"/>
<dbReference type="AlphaFoldDB" id="A0A2S9KHG6"/>
<dbReference type="PANTHER" id="PTHR43661:SF1">
    <property type="entry name" value="PHOSPHOGLUCONATE DEHYDRATASE"/>
    <property type="match status" value="1"/>
</dbReference>
<comment type="cofactor">
    <cofactor evidence="9">
        <name>[4Fe-4S] cluster</name>
        <dbReference type="ChEBI" id="CHEBI:49883"/>
    </cofactor>
    <text evidence="9">Binds 1 [4Fe-4S] cluster.</text>
</comment>
<keyword evidence="3 9" id="KW-0479">Metal-binding</keyword>
<keyword evidence="2 9" id="KW-0004">4Fe-4S</keyword>
<feature type="domain" description="Dihydroxy-acid/6-phosphogluconate dehydratase C-terminal" evidence="12">
    <location>
        <begin position="414"/>
        <end position="606"/>
    </location>
</feature>
<proteinExistence type="inferred from homology"/>
<evidence type="ECO:0000256" key="10">
    <source>
        <dbReference type="NCBIfam" id="TIGR01196"/>
    </source>
</evidence>
<keyword evidence="7 9" id="KW-0456">Lyase</keyword>
<dbReference type="PROSITE" id="PS00887">
    <property type="entry name" value="ILVD_EDD_2"/>
    <property type="match status" value="1"/>
</dbReference>
<evidence type="ECO:0000256" key="1">
    <source>
        <dbReference type="ARBA" id="ARBA00006486"/>
    </source>
</evidence>
<dbReference type="SUPFAM" id="SSF52016">
    <property type="entry name" value="LeuD/IlvD-like"/>
    <property type="match status" value="1"/>
</dbReference>
<comment type="pathway">
    <text evidence="9">Carbohydrate metabolism; Entner-Doudoroff pathway.</text>
</comment>
<keyword evidence="8 9" id="KW-0119">Carbohydrate metabolism</keyword>
<dbReference type="EMBL" id="PVLR01000009">
    <property type="protein sequence ID" value="PRD69893.1"/>
    <property type="molecule type" value="Genomic_DNA"/>
</dbReference>
<dbReference type="UniPathway" id="UPA00226"/>
<feature type="binding site" evidence="9">
    <location>
        <position position="230"/>
    </location>
    <ligand>
        <name>[4Fe-4S] cluster</name>
        <dbReference type="ChEBI" id="CHEBI:49883"/>
    </ligand>
</feature>
<protein>
    <recommendedName>
        <fullName evidence="9 10">Phosphogluconate dehydratase</fullName>
        <ecNumber evidence="9 10">4.2.1.12</ecNumber>
    </recommendedName>
</protein>
<feature type="binding site" evidence="9">
    <location>
        <position position="163"/>
    </location>
    <ligand>
        <name>[4Fe-4S] cluster</name>
        <dbReference type="ChEBI" id="CHEBI:49883"/>
    </ligand>
</feature>
<dbReference type="Gene3D" id="3.50.30.80">
    <property type="entry name" value="IlvD/EDD C-terminal domain-like"/>
    <property type="match status" value="1"/>
</dbReference>
<dbReference type="Pfam" id="PF00920">
    <property type="entry name" value="ILVD_EDD_N"/>
    <property type="match status" value="1"/>
</dbReference>
<organism evidence="13 14">
    <name type="scientific">Malikia spinosa</name>
    <dbReference type="NCBI Taxonomy" id="86180"/>
    <lineage>
        <taxon>Bacteria</taxon>
        <taxon>Pseudomonadati</taxon>
        <taxon>Pseudomonadota</taxon>
        <taxon>Betaproteobacteria</taxon>
        <taxon>Burkholderiales</taxon>
        <taxon>Comamonadaceae</taxon>
        <taxon>Malikia</taxon>
    </lineage>
</organism>
<comment type="catalytic activity">
    <reaction evidence="9">
        <text>6-phospho-D-gluconate = 2-dehydro-3-deoxy-6-phospho-D-gluconate + H2O</text>
        <dbReference type="Rhea" id="RHEA:17277"/>
        <dbReference type="ChEBI" id="CHEBI:15377"/>
        <dbReference type="ChEBI" id="CHEBI:57569"/>
        <dbReference type="ChEBI" id="CHEBI:58759"/>
        <dbReference type="EC" id="4.2.1.12"/>
    </reaction>
</comment>
<dbReference type="GO" id="GO:0004456">
    <property type="term" value="F:phosphogluconate dehydratase activity"/>
    <property type="evidence" value="ECO:0007669"/>
    <property type="project" value="UniProtKB-UniRule"/>
</dbReference>
<dbReference type="GO" id="GO:0019521">
    <property type="term" value="P:D-gluconate metabolic process"/>
    <property type="evidence" value="ECO:0007669"/>
    <property type="project" value="UniProtKB-KW"/>
</dbReference>
<evidence type="ECO:0000256" key="6">
    <source>
        <dbReference type="ARBA" id="ARBA00023064"/>
    </source>
</evidence>
<dbReference type="GO" id="GO:0046872">
    <property type="term" value="F:metal ion binding"/>
    <property type="evidence" value="ECO:0007669"/>
    <property type="project" value="UniProtKB-KW"/>
</dbReference>
<evidence type="ECO:0000256" key="7">
    <source>
        <dbReference type="ARBA" id="ARBA00023239"/>
    </source>
</evidence>
<evidence type="ECO:0000259" key="11">
    <source>
        <dbReference type="Pfam" id="PF00920"/>
    </source>
</evidence>
<reference evidence="13 14" key="1">
    <citation type="submission" date="2018-03" db="EMBL/GenBank/DDBJ databases">
        <title>Comparative genomics illustrates the genes involved in a hyperalkaliphilic mechanisms of Serpentinomonas isolated from highly-alkaline calcium-rich serpentinized springs.</title>
        <authorList>
            <person name="Suzuki S."/>
            <person name="Ishii S."/>
            <person name="Walworth N."/>
            <person name="Bird L."/>
            <person name="Kuenen J.G."/>
            <person name="Nealson K.H."/>
        </authorList>
    </citation>
    <scope>NUCLEOTIDE SEQUENCE [LARGE SCALE GENOMIC DNA]</scope>
    <source>
        <strain evidence="13 14">83</strain>
    </source>
</reference>
<accession>A0A2S9KHG6</accession>
<dbReference type="NCBIfam" id="TIGR01196">
    <property type="entry name" value="edd"/>
    <property type="match status" value="1"/>
</dbReference>
<evidence type="ECO:0000256" key="3">
    <source>
        <dbReference type="ARBA" id="ARBA00022723"/>
    </source>
</evidence>
<comment type="caution">
    <text evidence="13">The sequence shown here is derived from an EMBL/GenBank/DDBJ whole genome shotgun (WGS) entry which is preliminary data.</text>
</comment>
<evidence type="ECO:0000259" key="12">
    <source>
        <dbReference type="Pfam" id="PF24877"/>
    </source>
</evidence>
<sequence>MSTPSLPTTVAPVLARVTARIIERSQASRSAYLNTAAGLRKPGPYRAGMGCANAAHAFAAMPAQDKLVLRQERQPNLGIVTSYNDMLSAHQPYEHYPDQIRAAARAFGATAQVAGGVPAMCDGVTQGYEGMELSLFSRDVIALAAAVALSHNVFDGVLCLGICDKIVPGLVIGVLQFGHLPAVFVPAGPMTSGLSNDDKAKVRQQYAQGLVDRSALLAAEEAAYHGAGTCTFYGTANSNQMLMEIMGLQLPGSSFVNPGTPLRQALTDFAVERVLRMRDGGPEPLAISEIIDEKAVVNGIVGLLATGGSTNHTLHLVAMARAAGIRIDWDDFAELSEAVPLLARVYPNGKADVNHFHAAGGMGFLIAQLLQAGLLHADVNTILGHGMQRFAVEPWLQDGQLAWRAAAATSGDEEVLRPVERPFSADGGLKRLRGNLGRAVVKTSAVKPEHRLVRAPAVVVESQQALSDLYKQGALNRDFVAVVRFQGPQANGMPELHKLTPILGILQDQGFKVALVTDGRMSGASGKVPAAIHVSPEALCGGAIARVQDGDMVLLDCDAGRLELELSEAELAQRPLPAKDLSANGHGYGRELFGLFRRNAGLAENGGSALFGND</sequence>
<dbReference type="InterPro" id="IPR000581">
    <property type="entry name" value="ILV_EDD_N"/>
</dbReference>
<evidence type="ECO:0000256" key="5">
    <source>
        <dbReference type="ARBA" id="ARBA00023014"/>
    </source>
</evidence>
<feature type="domain" description="Dihydroxy-acid/6-phosphogluconate dehydratase N-terminal" evidence="11">
    <location>
        <begin position="74"/>
        <end position="388"/>
    </location>
</feature>
<keyword evidence="5 9" id="KW-0411">Iron-sulfur</keyword>
<keyword evidence="14" id="KW-1185">Reference proteome</keyword>
<comment type="function">
    <text evidence="9">Catalyzes the dehydration of 6-phospho-D-gluconate to 2-dehydro-3-deoxy-6-phospho-D-gluconate.</text>
</comment>
<dbReference type="GO" id="GO:0005829">
    <property type="term" value="C:cytosol"/>
    <property type="evidence" value="ECO:0007669"/>
    <property type="project" value="TreeGrafter"/>
</dbReference>
<evidence type="ECO:0000256" key="8">
    <source>
        <dbReference type="ARBA" id="ARBA00023277"/>
    </source>
</evidence>
<evidence type="ECO:0000256" key="2">
    <source>
        <dbReference type="ARBA" id="ARBA00022485"/>
    </source>
</evidence>
<dbReference type="PANTHER" id="PTHR43661">
    <property type="entry name" value="D-XYLONATE DEHYDRATASE"/>
    <property type="match status" value="1"/>
</dbReference>
<dbReference type="HAMAP" id="MF_02094">
    <property type="entry name" value="Edd"/>
    <property type="match status" value="1"/>
</dbReference>
<dbReference type="Proteomes" id="UP000238326">
    <property type="component" value="Unassembled WGS sequence"/>
</dbReference>
<dbReference type="InterPro" id="IPR004786">
    <property type="entry name" value="6-phosphgluc_deHydtase"/>
</dbReference>
<evidence type="ECO:0000313" key="14">
    <source>
        <dbReference type="Proteomes" id="UP000238326"/>
    </source>
</evidence>
<evidence type="ECO:0000256" key="9">
    <source>
        <dbReference type="HAMAP-Rule" id="MF_02094"/>
    </source>
</evidence>
<dbReference type="InterPro" id="IPR056740">
    <property type="entry name" value="ILV_EDD_C"/>
</dbReference>